<organism evidence="1 2">
    <name type="scientific">Bacteroides faecium</name>
    <dbReference type="NCBI Taxonomy" id="2715212"/>
    <lineage>
        <taxon>Bacteria</taxon>
        <taxon>Pseudomonadati</taxon>
        <taxon>Bacteroidota</taxon>
        <taxon>Bacteroidia</taxon>
        <taxon>Bacteroidales</taxon>
        <taxon>Bacteroidaceae</taxon>
        <taxon>Bacteroides</taxon>
    </lineage>
</organism>
<accession>A0A6H0KKF4</accession>
<protein>
    <submittedName>
        <fullName evidence="1">Uncharacterized protein</fullName>
    </submittedName>
</protein>
<keyword evidence="2" id="KW-1185">Reference proteome</keyword>
<name>A0A6H0KKF4_9BACE</name>
<dbReference type="KEGG" id="bfc:BacF7301_05585"/>
<sequence length="166" mass="19761">MSEWISIKEAAKRHNLDEEHIQLWVDMKAVTAYVKDCNTVVNDESLRAFLKFKEQGVSLAYVEILERLCIGKSETCVTYAILLGARDKELLLYKEAKSERDTFRRMWLEQNDRIRDLEIELVLEQTSCCQCRFKKLCLRLQKLKFYSYSRMKFSAIFKKKWLKSGR</sequence>
<dbReference type="EMBL" id="CP050831">
    <property type="protein sequence ID" value="QIU93653.1"/>
    <property type="molecule type" value="Genomic_DNA"/>
</dbReference>
<dbReference type="RefSeq" id="WP_167960994.1">
    <property type="nucleotide sequence ID" value="NZ_CP050831.1"/>
</dbReference>
<gene>
    <name evidence="1" type="ORF">BacF7301_05585</name>
</gene>
<reference evidence="1 2" key="1">
    <citation type="submission" date="2020-03" db="EMBL/GenBank/DDBJ databases">
        <title>Genomic analysis of Bacteroides faecium CBA7301.</title>
        <authorList>
            <person name="Kim J."/>
            <person name="Roh S.W."/>
        </authorList>
    </citation>
    <scope>NUCLEOTIDE SEQUENCE [LARGE SCALE GENOMIC DNA]</scope>
    <source>
        <strain evidence="1 2">CBA7301</strain>
    </source>
</reference>
<dbReference type="AlphaFoldDB" id="A0A6H0KKF4"/>
<evidence type="ECO:0000313" key="1">
    <source>
        <dbReference type="EMBL" id="QIU93653.1"/>
    </source>
</evidence>
<evidence type="ECO:0000313" key="2">
    <source>
        <dbReference type="Proteomes" id="UP000501780"/>
    </source>
</evidence>
<dbReference type="Proteomes" id="UP000501780">
    <property type="component" value="Chromosome"/>
</dbReference>
<proteinExistence type="predicted"/>